<keyword evidence="2" id="KW-0203">Cytokinin biosynthesis</keyword>
<evidence type="ECO:0000313" key="4">
    <source>
        <dbReference type="EMBL" id="RVW07281.1"/>
    </source>
</evidence>
<evidence type="ECO:0000256" key="3">
    <source>
        <dbReference type="SAM" id="MobiDB-lite"/>
    </source>
</evidence>
<dbReference type="InterPro" id="IPR031100">
    <property type="entry name" value="LOG_fam"/>
</dbReference>
<keyword evidence="2" id="KW-0378">Hydrolase</keyword>
<organism evidence="4 5">
    <name type="scientific">Prescottella agglutinans</name>
    <dbReference type="NCBI Taxonomy" id="1644129"/>
    <lineage>
        <taxon>Bacteria</taxon>
        <taxon>Bacillati</taxon>
        <taxon>Actinomycetota</taxon>
        <taxon>Actinomycetes</taxon>
        <taxon>Mycobacteriales</taxon>
        <taxon>Nocardiaceae</taxon>
        <taxon>Prescottella</taxon>
    </lineage>
</organism>
<evidence type="ECO:0000313" key="5">
    <source>
        <dbReference type="Proteomes" id="UP000286208"/>
    </source>
</evidence>
<dbReference type="OrthoDB" id="9801098at2"/>
<protein>
    <recommendedName>
        <fullName evidence="2">Cytokinin riboside 5'-monophosphate phosphoribohydrolase</fullName>
        <ecNumber evidence="2">3.2.2.n1</ecNumber>
    </recommendedName>
</protein>
<dbReference type="NCBIfam" id="TIGR00730">
    <property type="entry name" value="Rossman fold protein, TIGR00730 family"/>
    <property type="match status" value="1"/>
</dbReference>
<dbReference type="Proteomes" id="UP000286208">
    <property type="component" value="Unassembled WGS sequence"/>
</dbReference>
<proteinExistence type="inferred from homology"/>
<dbReference type="GO" id="GO:0009691">
    <property type="term" value="P:cytokinin biosynthetic process"/>
    <property type="evidence" value="ECO:0007669"/>
    <property type="project" value="UniProtKB-UniRule"/>
</dbReference>
<evidence type="ECO:0000256" key="2">
    <source>
        <dbReference type="RuleBase" id="RU363015"/>
    </source>
</evidence>
<dbReference type="AlphaFoldDB" id="A0A3S3BR56"/>
<dbReference type="PANTHER" id="PTHR31223:SF70">
    <property type="entry name" value="LOG FAMILY PROTEIN YJL055W"/>
    <property type="match status" value="1"/>
</dbReference>
<comment type="similarity">
    <text evidence="1 2">Belongs to the LOG family.</text>
</comment>
<sequence>MRITAFMGSATGHDPAHLEAATEFGRDLAAAGIGLVYGGGRVGLMGAVADAVVAGGGEAIGVIPRHLADKEIAHPRLTSLEVVESMHARKQRMAALADAFVVLPGGAGTLDEFFEIWTWQQLGLHTKPVFLLAADGFWRPLVTLIDHLVDTGFVGAHQRDALRIADRLSDVRNAMANWAPPEPKWTAPPAPSVDDGLERA</sequence>
<dbReference type="GO" id="GO:0005829">
    <property type="term" value="C:cytosol"/>
    <property type="evidence" value="ECO:0007669"/>
    <property type="project" value="TreeGrafter"/>
</dbReference>
<comment type="catalytic activity">
    <reaction evidence="2">
        <text>9-ribosyl-trans-zeatin 5'-phosphate + H2O = trans-zeatin + D-ribose 5-phosphate</text>
        <dbReference type="Rhea" id="RHEA:48564"/>
        <dbReference type="ChEBI" id="CHEBI:15377"/>
        <dbReference type="ChEBI" id="CHEBI:16522"/>
        <dbReference type="ChEBI" id="CHEBI:78346"/>
        <dbReference type="ChEBI" id="CHEBI:87947"/>
        <dbReference type="EC" id="3.2.2.n1"/>
    </reaction>
</comment>
<gene>
    <name evidence="4" type="ORF">EGT67_22290</name>
</gene>
<evidence type="ECO:0000256" key="1">
    <source>
        <dbReference type="ARBA" id="ARBA00006763"/>
    </source>
</evidence>
<dbReference type="Pfam" id="PF03641">
    <property type="entry name" value="Lysine_decarbox"/>
    <property type="match status" value="1"/>
</dbReference>
<dbReference type="EMBL" id="RKLP01000013">
    <property type="protein sequence ID" value="RVW07281.1"/>
    <property type="molecule type" value="Genomic_DNA"/>
</dbReference>
<feature type="region of interest" description="Disordered" evidence="3">
    <location>
        <begin position="178"/>
        <end position="200"/>
    </location>
</feature>
<reference evidence="4 5" key="1">
    <citation type="submission" date="2018-11" db="EMBL/GenBank/DDBJ databases">
        <title>Rhodococcus spongicola sp. nov. and Rhodococcus xishaensis sp. nov. from marine sponges.</title>
        <authorList>
            <person name="Li L."/>
            <person name="Lin H.W."/>
        </authorList>
    </citation>
    <scope>NUCLEOTIDE SEQUENCE [LARGE SCALE GENOMIC DNA]</scope>
    <source>
        <strain evidence="4 5">CCTCC AB2014297</strain>
    </source>
</reference>
<comment type="caution">
    <text evidence="4">The sequence shown here is derived from an EMBL/GenBank/DDBJ whole genome shotgun (WGS) entry which is preliminary data.</text>
</comment>
<keyword evidence="5" id="KW-1185">Reference proteome</keyword>
<feature type="compositionally biased region" description="Pro residues" evidence="3">
    <location>
        <begin position="180"/>
        <end position="191"/>
    </location>
</feature>
<accession>A0A3S3BR56</accession>
<dbReference type="RefSeq" id="WP_127918280.1">
    <property type="nucleotide sequence ID" value="NZ_RKLP01000013.1"/>
</dbReference>
<name>A0A3S3BR56_9NOCA</name>
<dbReference type="PANTHER" id="PTHR31223">
    <property type="entry name" value="LOG FAMILY PROTEIN YJL055W"/>
    <property type="match status" value="1"/>
</dbReference>
<comment type="catalytic activity">
    <reaction evidence="2">
        <text>N(6)-(dimethylallyl)adenosine 5'-phosphate + H2O = N(6)-dimethylallyladenine + D-ribose 5-phosphate</text>
        <dbReference type="Rhea" id="RHEA:48560"/>
        <dbReference type="ChEBI" id="CHEBI:15377"/>
        <dbReference type="ChEBI" id="CHEBI:17660"/>
        <dbReference type="ChEBI" id="CHEBI:57526"/>
        <dbReference type="ChEBI" id="CHEBI:78346"/>
        <dbReference type="EC" id="3.2.2.n1"/>
    </reaction>
</comment>
<dbReference type="SUPFAM" id="SSF102405">
    <property type="entry name" value="MCP/YpsA-like"/>
    <property type="match status" value="1"/>
</dbReference>
<dbReference type="GO" id="GO:0102682">
    <property type="term" value="F:cytokinin riboside 5'-monophosphate phosphoribohydrolase activity"/>
    <property type="evidence" value="ECO:0007669"/>
    <property type="project" value="RHEA"/>
</dbReference>
<dbReference type="Gene3D" id="3.40.50.450">
    <property type="match status" value="1"/>
</dbReference>
<dbReference type="EC" id="3.2.2.n1" evidence="2"/>
<dbReference type="InterPro" id="IPR005269">
    <property type="entry name" value="LOG"/>
</dbReference>